<dbReference type="SUPFAM" id="SSF141523">
    <property type="entry name" value="L,D-transpeptidase catalytic domain-like"/>
    <property type="match status" value="1"/>
</dbReference>
<keyword evidence="12" id="KW-1185">Reference proteome</keyword>
<evidence type="ECO:0000313" key="11">
    <source>
        <dbReference type="EMBL" id="RUM95605.1"/>
    </source>
</evidence>
<sequence>MPFISPARIVIRIVLSIAAGLAPLVTAWNMSAASEMQEVRQFDPRSGTWVKRRVDNSKLAGKLNAAPVPPQLIAFEGGAGPGTIIVDTERRRLLYVNGDGTATEYIIGVGREGFAWKGSEKISRKAEWPSWTPPEEMRRREAHRGRILPITMEGGPDNPLGARALYLGGTLYRIHGTNEPWTLGKAVSSGCIRMANDDVIDLYNKVRVGSPVVVK</sequence>
<dbReference type="OrthoDB" id="9787225at2"/>
<keyword evidence="4" id="KW-0808">Transferase</keyword>
<proteinExistence type="inferred from homology"/>
<dbReference type="InterPro" id="IPR038063">
    <property type="entry name" value="Transpep_catalytic_dom"/>
</dbReference>
<accession>A0A432V0J2</accession>
<evidence type="ECO:0000256" key="3">
    <source>
        <dbReference type="ARBA" id="ARBA00022676"/>
    </source>
</evidence>
<evidence type="ECO:0000256" key="8">
    <source>
        <dbReference type="ARBA" id="ARBA00023316"/>
    </source>
</evidence>
<dbReference type="GO" id="GO:0005576">
    <property type="term" value="C:extracellular region"/>
    <property type="evidence" value="ECO:0007669"/>
    <property type="project" value="TreeGrafter"/>
</dbReference>
<gene>
    <name evidence="11" type="ORF">EET67_22220</name>
</gene>
<evidence type="ECO:0000256" key="9">
    <source>
        <dbReference type="PROSITE-ProRule" id="PRU01373"/>
    </source>
</evidence>
<dbReference type="GO" id="GO:0018104">
    <property type="term" value="P:peptidoglycan-protein cross-linking"/>
    <property type="evidence" value="ECO:0007669"/>
    <property type="project" value="TreeGrafter"/>
</dbReference>
<comment type="similarity">
    <text evidence="2">Belongs to the YkuD family.</text>
</comment>
<feature type="active site" description="Proton donor/acceptor" evidence="9">
    <location>
        <position position="175"/>
    </location>
</feature>
<evidence type="ECO:0000256" key="5">
    <source>
        <dbReference type="ARBA" id="ARBA00022801"/>
    </source>
</evidence>
<dbReference type="GO" id="GO:0071972">
    <property type="term" value="F:peptidoglycan L,D-transpeptidase activity"/>
    <property type="evidence" value="ECO:0007669"/>
    <property type="project" value="TreeGrafter"/>
</dbReference>
<dbReference type="Gene3D" id="2.40.440.10">
    <property type="entry name" value="L,D-transpeptidase catalytic domain-like"/>
    <property type="match status" value="1"/>
</dbReference>
<organism evidence="11 12">
    <name type="scientific">Borborobacter arsenicus</name>
    <dbReference type="NCBI Taxonomy" id="1851146"/>
    <lineage>
        <taxon>Bacteria</taxon>
        <taxon>Pseudomonadati</taxon>
        <taxon>Pseudomonadota</taxon>
        <taxon>Alphaproteobacteria</taxon>
        <taxon>Hyphomicrobiales</taxon>
        <taxon>Phyllobacteriaceae</taxon>
        <taxon>Borborobacter</taxon>
    </lineage>
</organism>
<dbReference type="InterPro" id="IPR050979">
    <property type="entry name" value="LD-transpeptidase"/>
</dbReference>
<dbReference type="FunFam" id="2.40.440.10:FF:000002">
    <property type="entry name" value="L,D-transpeptidase ErfK/SrfK"/>
    <property type="match status" value="1"/>
</dbReference>
<keyword evidence="5" id="KW-0378">Hydrolase</keyword>
<evidence type="ECO:0000256" key="4">
    <source>
        <dbReference type="ARBA" id="ARBA00022679"/>
    </source>
</evidence>
<dbReference type="PANTHER" id="PTHR30582:SF24">
    <property type="entry name" value="L,D-TRANSPEPTIDASE ERFK_SRFK-RELATED"/>
    <property type="match status" value="1"/>
</dbReference>
<dbReference type="GO" id="GO:0008360">
    <property type="term" value="P:regulation of cell shape"/>
    <property type="evidence" value="ECO:0007669"/>
    <property type="project" value="UniProtKB-UniRule"/>
</dbReference>
<name>A0A432V0J2_9HYPH</name>
<dbReference type="UniPathway" id="UPA00219"/>
<evidence type="ECO:0000313" key="12">
    <source>
        <dbReference type="Proteomes" id="UP000281647"/>
    </source>
</evidence>
<dbReference type="CDD" id="cd16913">
    <property type="entry name" value="YkuD_like"/>
    <property type="match status" value="1"/>
</dbReference>
<dbReference type="GO" id="GO:0016757">
    <property type="term" value="F:glycosyltransferase activity"/>
    <property type="evidence" value="ECO:0007669"/>
    <property type="project" value="UniProtKB-KW"/>
</dbReference>
<dbReference type="PROSITE" id="PS52029">
    <property type="entry name" value="LD_TPASE"/>
    <property type="match status" value="1"/>
</dbReference>
<feature type="domain" description="L,D-TPase catalytic" evidence="10">
    <location>
        <begin position="82"/>
        <end position="215"/>
    </location>
</feature>
<reference evidence="11 12" key="1">
    <citation type="submission" date="2018-11" db="EMBL/GenBank/DDBJ databases">
        <title>Pseudaminobacter arsenicus sp. nov., an arsenic-resistant bacterium isolated from arsenic-rich aquifers.</title>
        <authorList>
            <person name="Mu Y."/>
        </authorList>
    </citation>
    <scope>NUCLEOTIDE SEQUENCE [LARGE SCALE GENOMIC DNA]</scope>
    <source>
        <strain evidence="11 12">CB3</strain>
    </source>
</reference>
<protein>
    <submittedName>
        <fullName evidence="11">L,D-transpeptidase</fullName>
    </submittedName>
</protein>
<dbReference type="InterPro" id="IPR005490">
    <property type="entry name" value="LD_TPept_cat_dom"/>
</dbReference>
<keyword evidence="8 9" id="KW-0961">Cell wall biogenesis/degradation</keyword>
<comment type="pathway">
    <text evidence="1 9">Cell wall biogenesis; peptidoglycan biosynthesis.</text>
</comment>
<evidence type="ECO:0000256" key="2">
    <source>
        <dbReference type="ARBA" id="ARBA00005992"/>
    </source>
</evidence>
<dbReference type="GO" id="GO:0071555">
    <property type="term" value="P:cell wall organization"/>
    <property type="evidence" value="ECO:0007669"/>
    <property type="project" value="UniProtKB-UniRule"/>
</dbReference>
<dbReference type="Pfam" id="PF03734">
    <property type="entry name" value="YkuD"/>
    <property type="match status" value="1"/>
</dbReference>
<dbReference type="EMBL" id="RKST01000035">
    <property type="protein sequence ID" value="RUM95605.1"/>
    <property type="molecule type" value="Genomic_DNA"/>
</dbReference>
<evidence type="ECO:0000259" key="10">
    <source>
        <dbReference type="PROSITE" id="PS52029"/>
    </source>
</evidence>
<evidence type="ECO:0000256" key="7">
    <source>
        <dbReference type="ARBA" id="ARBA00022984"/>
    </source>
</evidence>
<feature type="active site" description="Nucleophile" evidence="9">
    <location>
        <position position="191"/>
    </location>
</feature>
<dbReference type="PANTHER" id="PTHR30582">
    <property type="entry name" value="L,D-TRANSPEPTIDASE"/>
    <property type="match status" value="1"/>
</dbReference>
<comment type="caution">
    <text evidence="11">The sequence shown here is derived from an EMBL/GenBank/DDBJ whole genome shotgun (WGS) entry which is preliminary data.</text>
</comment>
<dbReference type="AlphaFoldDB" id="A0A432V0J2"/>
<evidence type="ECO:0000256" key="1">
    <source>
        <dbReference type="ARBA" id="ARBA00004752"/>
    </source>
</evidence>
<keyword evidence="6 9" id="KW-0133">Cell shape</keyword>
<evidence type="ECO:0000256" key="6">
    <source>
        <dbReference type="ARBA" id="ARBA00022960"/>
    </source>
</evidence>
<dbReference type="RefSeq" id="WP_128628524.1">
    <property type="nucleotide sequence ID" value="NZ_RKST01000035.1"/>
</dbReference>
<keyword evidence="7 9" id="KW-0573">Peptidoglycan synthesis</keyword>
<keyword evidence="3" id="KW-0328">Glycosyltransferase</keyword>
<dbReference type="Proteomes" id="UP000281647">
    <property type="component" value="Unassembled WGS sequence"/>
</dbReference>